<keyword evidence="7" id="KW-1185">Reference proteome</keyword>
<dbReference type="EC" id="6.3.3.2" evidence="5"/>
<keyword evidence="5" id="KW-0460">Magnesium</keyword>
<gene>
    <name evidence="6" type="ORF">EV696_12525</name>
</gene>
<feature type="binding site" evidence="4">
    <location>
        <position position="40"/>
    </location>
    <ligand>
        <name>substrate</name>
    </ligand>
</feature>
<dbReference type="NCBIfam" id="TIGR02727">
    <property type="entry name" value="MTHFS_bact"/>
    <property type="match status" value="1"/>
</dbReference>
<organism evidence="6 7">
    <name type="scientific">Permianibacter aggregans</name>
    <dbReference type="NCBI Taxonomy" id="1510150"/>
    <lineage>
        <taxon>Bacteria</taxon>
        <taxon>Pseudomonadati</taxon>
        <taxon>Pseudomonadota</taxon>
        <taxon>Gammaproteobacteria</taxon>
        <taxon>Pseudomonadales</taxon>
        <taxon>Pseudomonadaceae</taxon>
        <taxon>Permianibacter</taxon>
    </lineage>
</organism>
<accession>A0A4R6ULU9</accession>
<keyword evidence="2 4" id="KW-0547">Nucleotide-binding</keyword>
<dbReference type="SUPFAM" id="SSF100950">
    <property type="entry name" value="NagB/RpiA/CoA transferase-like"/>
    <property type="match status" value="1"/>
</dbReference>
<evidence type="ECO:0000313" key="7">
    <source>
        <dbReference type="Proteomes" id="UP000295375"/>
    </source>
</evidence>
<evidence type="ECO:0000256" key="2">
    <source>
        <dbReference type="ARBA" id="ARBA00022741"/>
    </source>
</evidence>
<keyword evidence="3 4" id="KW-0067">ATP-binding</keyword>
<dbReference type="GO" id="GO:0035999">
    <property type="term" value="P:tetrahydrofolate interconversion"/>
    <property type="evidence" value="ECO:0007669"/>
    <property type="project" value="TreeGrafter"/>
</dbReference>
<dbReference type="AlphaFoldDB" id="A0A4R6ULU9"/>
<dbReference type="GO" id="GO:0030272">
    <property type="term" value="F:5-formyltetrahydrofolate cyclo-ligase activity"/>
    <property type="evidence" value="ECO:0007669"/>
    <property type="project" value="UniProtKB-EC"/>
</dbReference>
<dbReference type="InterPro" id="IPR024185">
    <property type="entry name" value="FTHF_cligase-like_sf"/>
</dbReference>
<protein>
    <recommendedName>
        <fullName evidence="5">5-formyltetrahydrofolate cyclo-ligase</fullName>
        <ecNumber evidence="5">6.3.3.2</ecNumber>
    </recommendedName>
</protein>
<dbReference type="PANTHER" id="PTHR23407">
    <property type="entry name" value="ATPASE INHIBITOR/5-FORMYLTETRAHYDROFOLATE CYCLO-LIGASE"/>
    <property type="match status" value="1"/>
</dbReference>
<comment type="similarity">
    <text evidence="1 5">Belongs to the 5-formyltetrahydrofolate cyclo-ligase family.</text>
</comment>
<proteinExistence type="inferred from homology"/>
<dbReference type="Gene3D" id="3.40.50.10420">
    <property type="entry name" value="NagB/RpiA/CoA transferase-like"/>
    <property type="match status" value="1"/>
</dbReference>
<evidence type="ECO:0000256" key="1">
    <source>
        <dbReference type="ARBA" id="ARBA00010638"/>
    </source>
</evidence>
<dbReference type="GO" id="GO:0046872">
    <property type="term" value="F:metal ion binding"/>
    <property type="evidence" value="ECO:0007669"/>
    <property type="project" value="UniProtKB-KW"/>
</dbReference>
<dbReference type="Pfam" id="PF01812">
    <property type="entry name" value="5-FTHF_cyc-lig"/>
    <property type="match status" value="1"/>
</dbReference>
<dbReference type="InterPro" id="IPR002698">
    <property type="entry name" value="FTHF_cligase"/>
</dbReference>
<comment type="caution">
    <text evidence="6">The sequence shown here is derived from an EMBL/GenBank/DDBJ whole genome shotgun (WGS) entry which is preliminary data.</text>
</comment>
<evidence type="ECO:0000256" key="5">
    <source>
        <dbReference type="RuleBase" id="RU361279"/>
    </source>
</evidence>
<feature type="binding site" evidence="4">
    <location>
        <begin position="123"/>
        <end position="131"/>
    </location>
    <ligand>
        <name>ATP</name>
        <dbReference type="ChEBI" id="CHEBI:30616"/>
    </ligand>
</feature>
<reference evidence="6 7" key="1">
    <citation type="submission" date="2019-03" db="EMBL/GenBank/DDBJ databases">
        <title>Genomic Encyclopedia of Type Strains, Phase IV (KMG-IV): sequencing the most valuable type-strain genomes for metagenomic binning, comparative biology and taxonomic classification.</title>
        <authorList>
            <person name="Goeker M."/>
        </authorList>
    </citation>
    <scope>NUCLEOTIDE SEQUENCE [LARGE SCALE GENOMIC DNA]</scope>
    <source>
        <strain evidence="6 7">DSM 103792</strain>
    </source>
</reference>
<sequence>MRSKRRSLSASEKLIAAERFSGRALRDSAIRRARHIAIYLAFDGELDLSILTDALLAEGKAVYLPVLSRFTPPRLRFTRYQPGMAMRPNRYGIPEPVRRQFKPLRELDVVLMPLTAFDAHGGRLGMGGGFYDRTFPVRTMGSFEKPKLIGVAYRWQQVEVLPVEAHDRRVHRVLTD</sequence>
<dbReference type="PANTHER" id="PTHR23407:SF1">
    <property type="entry name" value="5-FORMYLTETRAHYDROFOLATE CYCLO-LIGASE"/>
    <property type="match status" value="1"/>
</dbReference>
<keyword evidence="6" id="KW-0436">Ligase</keyword>
<keyword evidence="5" id="KW-0479">Metal-binding</keyword>
<feature type="binding site" evidence="4">
    <location>
        <position position="45"/>
    </location>
    <ligand>
        <name>substrate</name>
    </ligand>
</feature>
<dbReference type="InterPro" id="IPR037171">
    <property type="entry name" value="NagB/RpiA_transferase-like"/>
</dbReference>
<comment type="cofactor">
    <cofactor evidence="5">
        <name>Mg(2+)</name>
        <dbReference type="ChEBI" id="CHEBI:18420"/>
    </cofactor>
</comment>
<dbReference type="GO" id="GO:0009396">
    <property type="term" value="P:folic acid-containing compound biosynthetic process"/>
    <property type="evidence" value="ECO:0007669"/>
    <property type="project" value="TreeGrafter"/>
</dbReference>
<evidence type="ECO:0000313" key="6">
    <source>
        <dbReference type="EMBL" id="TDQ44214.1"/>
    </source>
</evidence>
<dbReference type="EMBL" id="SNYM01000025">
    <property type="protein sequence ID" value="TDQ44214.1"/>
    <property type="molecule type" value="Genomic_DNA"/>
</dbReference>
<evidence type="ECO:0000256" key="3">
    <source>
        <dbReference type="ARBA" id="ARBA00022840"/>
    </source>
</evidence>
<comment type="catalytic activity">
    <reaction evidence="5">
        <text>(6S)-5-formyl-5,6,7,8-tetrahydrofolate + ATP = (6R)-5,10-methenyltetrahydrofolate + ADP + phosphate</text>
        <dbReference type="Rhea" id="RHEA:10488"/>
        <dbReference type="ChEBI" id="CHEBI:30616"/>
        <dbReference type="ChEBI" id="CHEBI:43474"/>
        <dbReference type="ChEBI" id="CHEBI:57455"/>
        <dbReference type="ChEBI" id="CHEBI:57457"/>
        <dbReference type="ChEBI" id="CHEBI:456216"/>
        <dbReference type="EC" id="6.3.3.2"/>
    </reaction>
</comment>
<name>A0A4R6ULU9_9GAMM</name>
<dbReference type="PIRSF" id="PIRSF006806">
    <property type="entry name" value="FTHF_cligase"/>
    <property type="match status" value="1"/>
</dbReference>
<dbReference type="GO" id="GO:0005524">
    <property type="term" value="F:ATP binding"/>
    <property type="evidence" value="ECO:0007669"/>
    <property type="project" value="UniProtKB-KW"/>
</dbReference>
<dbReference type="Proteomes" id="UP000295375">
    <property type="component" value="Unassembled WGS sequence"/>
</dbReference>
<evidence type="ECO:0000256" key="4">
    <source>
        <dbReference type="PIRSR" id="PIRSR006806-1"/>
    </source>
</evidence>